<evidence type="ECO:0000256" key="2">
    <source>
        <dbReference type="ARBA" id="ARBA00022692"/>
    </source>
</evidence>
<feature type="compositionally biased region" description="Pro residues" evidence="5">
    <location>
        <begin position="202"/>
        <end position="212"/>
    </location>
</feature>
<feature type="region of interest" description="Disordered" evidence="5">
    <location>
        <begin position="544"/>
        <end position="569"/>
    </location>
</feature>
<gene>
    <name evidence="7" type="ORF">CYMTET_20976</name>
</gene>
<dbReference type="InterPro" id="IPR039751">
    <property type="entry name" value="HERPUD1/2"/>
</dbReference>
<protein>
    <recommendedName>
        <fullName evidence="6">Ubiquitin-like domain-containing protein</fullName>
    </recommendedName>
</protein>
<feature type="region of interest" description="Disordered" evidence="5">
    <location>
        <begin position="451"/>
        <end position="504"/>
    </location>
</feature>
<keyword evidence="4" id="KW-0472">Membrane</keyword>
<feature type="domain" description="Ubiquitin-like" evidence="6">
    <location>
        <begin position="10"/>
        <end position="94"/>
    </location>
</feature>
<dbReference type="SUPFAM" id="SSF54236">
    <property type="entry name" value="Ubiquitin-like"/>
    <property type="match status" value="1"/>
</dbReference>
<dbReference type="SMART" id="SM00213">
    <property type="entry name" value="UBQ"/>
    <property type="match status" value="1"/>
</dbReference>
<keyword evidence="3" id="KW-1133">Transmembrane helix</keyword>
<dbReference type="InterPro" id="IPR029071">
    <property type="entry name" value="Ubiquitin-like_domsf"/>
</dbReference>
<sequence length="569" mass="59598">MDDSEKPAQVTLIVKNPSSLSGRDFRLEVPVAWSISELKSKLEIEYDGNPPPSHQKLIYCGQLLKDTAVLREILKNQDISETQTLHMVVKASDSPLRTPYRQASLGRLDAPTPPSPMQRAISTPAPQDDNSAYAPAAGQVPQPSTLMEAFNTPASASTPGAPNAPSSAAVDARSIPVVSESASSSSTQPQSSAESMGCPEGPQQPAPAPPSSPHVLPNPQWTHAVAMANPIYAAAYHAALSVLNSPGVQLPPQPPAHFPHFPYAGIYNVTAQQGGHYYSQGAEDFAQNQPTAGFTGPAPYGNAAPPGMHPGGPGVRPAPGGAFGVPPVTTGAPPAVPATGNAAQVPPQPNDAAQQMGRLVGDPAGLPAGAVAIANALPPGVRIARVRVVRIDLTLIIKLIALVLVLNQDGSRFRFLWLSTLALIFYLHQTGMLPLQRWLLPQALGLDAGDDARAGGNGGNGANENPNRPQAGWDEANQGGDNGEPDTPVEGQGPGNAGAVEDGGRGWNIAREARMLLVGFFTSLLPGFNPAQHLPAFPAVGARIPREQQQEQNQQQDPQRVDDGHEHQE</sequence>
<feature type="compositionally biased region" description="Polar residues" evidence="5">
    <location>
        <begin position="152"/>
        <end position="166"/>
    </location>
</feature>
<dbReference type="InterPro" id="IPR000626">
    <property type="entry name" value="Ubiquitin-like_dom"/>
</dbReference>
<dbReference type="Proteomes" id="UP001190700">
    <property type="component" value="Unassembled WGS sequence"/>
</dbReference>
<evidence type="ECO:0000256" key="4">
    <source>
        <dbReference type="ARBA" id="ARBA00023136"/>
    </source>
</evidence>
<dbReference type="EMBL" id="LGRX02010278">
    <property type="protein sequence ID" value="KAK3270634.1"/>
    <property type="molecule type" value="Genomic_DNA"/>
</dbReference>
<reference evidence="7 8" key="1">
    <citation type="journal article" date="2015" name="Genome Biol. Evol.">
        <title>Comparative Genomics of a Bacterivorous Green Alga Reveals Evolutionary Causalities and Consequences of Phago-Mixotrophic Mode of Nutrition.</title>
        <authorList>
            <person name="Burns J.A."/>
            <person name="Paasch A."/>
            <person name="Narechania A."/>
            <person name="Kim E."/>
        </authorList>
    </citation>
    <scope>NUCLEOTIDE SEQUENCE [LARGE SCALE GENOMIC DNA]</scope>
    <source>
        <strain evidence="7 8">PLY_AMNH</strain>
    </source>
</reference>
<comment type="subcellular location">
    <subcellularLocation>
        <location evidence="1">Membrane</location>
    </subcellularLocation>
</comment>
<evidence type="ECO:0000313" key="8">
    <source>
        <dbReference type="Proteomes" id="UP001190700"/>
    </source>
</evidence>
<feature type="region of interest" description="Disordered" evidence="5">
    <location>
        <begin position="104"/>
        <end position="217"/>
    </location>
</feature>
<dbReference type="Pfam" id="PF00240">
    <property type="entry name" value="ubiquitin"/>
    <property type="match status" value="1"/>
</dbReference>
<evidence type="ECO:0000256" key="3">
    <source>
        <dbReference type="ARBA" id="ARBA00022989"/>
    </source>
</evidence>
<feature type="compositionally biased region" description="Polar residues" evidence="5">
    <location>
        <begin position="120"/>
        <end position="130"/>
    </location>
</feature>
<keyword evidence="8" id="KW-1185">Reference proteome</keyword>
<evidence type="ECO:0000256" key="1">
    <source>
        <dbReference type="ARBA" id="ARBA00004370"/>
    </source>
</evidence>
<name>A0AAE0L3P1_9CHLO</name>
<feature type="compositionally biased region" description="Low complexity" evidence="5">
    <location>
        <begin position="174"/>
        <end position="195"/>
    </location>
</feature>
<dbReference type="GO" id="GO:0030968">
    <property type="term" value="P:endoplasmic reticulum unfolded protein response"/>
    <property type="evidence" value="ECO:0007669"/>
    <property type="project" value="TreeGrafter"/>
</dbReference>
<accession>A0AAE0L3P1</accession>
<dbReference type="PROSITE" id="PS50053">
    <property type="entry name" value="UBIQUITIN_2"/>
    <property type="match status" value="1"/>
</dbReference>
<keyword evidence="2" id="KW-0812">Transmembrane</keyword>
<organism evidence="7 8">
    <name type="scientific">Cymbomonas tetramitiformis</name>
    <dbReference type="NCBI Taxonomy" id="36881"/>
    <lineage>
        <taxon>Eukaryota</taxon>
        <taxon>Viridiplantae</taxon>
        <taxon>Chlorophyta</taxon>
        <taxon>Pyramimonadophyceae</taxon>
        <taxon>Pyramimonadales</taxon>
        <taxon>Pyramimonadaceae</taxon>
        <taxon>Cymbomonas</taxon>
    </lineage>
</organism>
<evidence type="ECO:0000256" key="5">
    <source>
        <dbReference type="SAM" id="MobiDB-lite"/>
    </source>
</evidence>
<evidence type="ECO:0000259" key="6">
    <source>
        <dbReference type="PROSITE" id="PS50053"/>
    </source>
</evidence>
<feature type="compositionally biased region" description="Basic and acidic residues" evidence="5">
    <location>
        <begin position="559"/>
        <end position="569"/>
    </location>
</feature>
<dbReference type="PANTHER" id="PTHR12943">
    <property type="entry name" value="HOMOCYSTEINE-RESPONSIVE ENDOPLASMIC RETICULUM-RESIDENT UNIQUITIN-LIKE DOMAIN HERPUD PROTEIN FAMILY MEMBER"/>
    <property type="match status" value="1"/>
</dbReference>
<dbReference type="Gene3D" id="3.10.20.90">
    <property type="entry name" value="Phosphatidylinositol 3-kinase Catalytic Subunit, Chain A, domain 1"/>
    <property type="match status" value="1"/>
</dbReference>
<evidence type="ECO:0000313" key="7">
    <source>
        <dbReference type="EMBL" id="KAK3270634.1"/>
    </source>
</evidence>
<dbReference type="AlphaFoldDB" id="A0AAE0L3P1"/>
<proteinExistence type="predicted"/>
<comment type="caution">
    <text evidence="7">The sequence shown here is derived from an EMBL/GenBank/DDBJ whole genome shotgun (WGS) entry which is preliminary data.</text>
</comment>
<dbReference type="PANTHER" id="PTHR12943:SF27">
    <property type="entry name" value="HOMOCYSTEINE-INDUCED ENDOPLASMIC RETICULUM PROTEIN, ISOFORM A"/>
    <property type="match status" value="1"/>
</dbReference>
<dbReference type="GO" id="GO:0016020">
    <property type="term" value="C:membrane"/>
    <property type="evidence" value="ECO:0007669"/>
    <property type="project" value="UniProtKB-SubCell"/>
</dbReference>